<accession>A0A0D6PFH1</accession>
<dbReference type="OrthoDB" id="7271010at2"/>
<name>A0A0D6PFH1_9PROT</name>
<evidence type="ECO:0000256" key="1">
    <source>
        <dbReference type="SAM" id="MobiDB-lite"/>
    </source>
</evidence>
<gene>
    <name evidence="2" type="ORF">Aam_046_058</name>
</gene>
<proteinExistence type="predicted"/>
<organism evidence="2 3">
    <name type="scientific">Acidocella aminolytica 101 = DSM 11237</name>
    <dbReference type="NCBI Taxonomy" id="1120923"/>
    <lineage>
        <taxon>Bacteria</taxon>
        <taxon>Pseudomonadati</taxon>
        <taxon>Pseudomonadota</taxon>
        <taxon>Alphaproteobacteria</taxon>
        <taxon>Acetobacterales</taxon>
        <taxon>Acidocellaceae</taxon>
        <taxon>Acidocella</taxon>
    </lineage>
</organism>
<dbReference type="EMBL" id="BANC01000045">
    <property type="protein sequence ID" value="GAN80417.1"/>
    <property type="molecule type" value="Genomic_DNA"/>
</dbReference>
<dbReference type="AlphaFoldDB" id="A0A0D6PFH1"/>
<feature type="region of interest" description="Disordered" evidence="1">
    <location>
        <begin position="1"/>
        <end position="48"/>
    </location>
</feature>
<dbReference type="STRING" id="1120923.SAMN02746095_03314"/>
<comment type="caution">
    <text evidence="2">The sequence shown here is derived from an EMBL/GenBank/DDBJ whole genome shotgun (WGS) entry which is preliminary data.</text>
</comment>
<protein>
    <submittedName>
        <fullName evidence="2">Uncharacterized protein</fullName>
    </submittedName>
</protein>
<keyword evidence="3" id="KW-1185">Reference proteome</keyword>
<dbReference type="Proteomes" id="UP000032668">
    <property type="component" value="Unassembled WGS sequence"/>
</dbReference>
<evidence type="ECO:0000313" key="2">
    <source>
        <dbReference type="EMBL" id="GAN80417.1"/>
    </source>
</evidence>
<sequence length="126" mass="13954">MAKQPLPLPDIIADLDPRPRHRLPAAPVETVEPSDEQVEENTAQMTKRWSAVTKARGEGAPTARPEKPEKLTPIQINIPPALNHQLARACFEQGCTKTYLILKALAGDGFDVDPVYLSPDRRKPKI</sequence>
<reference evidence="2 3" key="1">
    <citation type="submission" date="2012-11" db="EMBL/GenBank/DDBJ databases">
        <title>Whole genome sequence of Acidocella aminolytica 101 = DSM 11237.</title>
        <authorList>
            <person name="Azuma Y."/>
            <person name="Higashiura N."/>
            <person name="Hirakawa H."/>
            <person name="Matsushita K."/>
        </authorList>
    </citation>
    <scope>NUCLEOTIDE SEQUENCE [LARGE SCALE GENOMIC DNA]</scope>
    <source>
        <strain evidence="3">101 / DSM 11237</strain>
    </source>
</reference>
<evidence type="ECO:0000313" key="3">
    <source>
        <dbReference type="Proteomes" id="UP000032668"/>
    </source>
</evidence>
<dbReference type="RefSeq" id="WP_048878827.1">
    <property type="nucleotide sequence ID" value="NZ_BANC01000045.1"/>
</dbReference>